<dbReference type="AlphaFoldDB" id="F6ESG8"/>
<name>F6ESG8_HOYSD</name>
<evidence type="ECO:0000313" key="2">
    <source>
        <dbReference type="EMBL" id="AEF43089.1"/>
    </source>
</evidence>
<geneLocation type="plasmid" evidence="2 3">
    <name>pAS9A-2</name>
</geneLocation>
<proteinExistence type="predicted"/>
<protein>
    <submittedName>
        <fullName evidence="2">Uncharacterized protein</fullName>
    </submittedName>
</protein>
<sequence length="94" mass="10261">MSWCEAKLPHEEAHPILQNEPLHRADSKGREKQGWETAHENAFGHASHLRCGRGCLTGYRTITNTVSPLSSSGYAAPLAAEQGQKSARIPLQEG</sequence>
<feature type="compositionally biased region" description="Basic and acidic residues" evidence="1">
    <location>
        <begin position="21"/>
        <end position="37"/>
    </location>
</feature>
<keyword evidence="2" id="KW-0614">Plasmid</keyword>
<organism evidence="2 3">
    <name type="scientific">Hoyosella subflava (strain DSM 45089 / JCM 17490 / NBRC 109087 / DQS3-9A1)</name>
    <name type="common">Amycolicicoccus subflavus</name>
    <dbReference type="NCBI Taxonomy" id="443218"/>
    <lineage>
        <taxon>Bacteria</taxon>
        <taxon>Bacillati</taxon>
        <taxon>Actinomycetota</taxon>
        <taxon>Actinomycetes</taxon>
        <taxon>Mycobacteriales</taxon>
        <taxon>Hoyosellaceae</taxon>
        <taxon>Hoyosella</taxon>
    </lineage>
</organism>
<dbReference type="EMBL" id="CP002788">
    <property type="protein sequence ID" value="AEF43089.1"/>
    <property type="molecule type" value="Genomic_DNA"/>
</dbReference>
<evidence type="ECO:0000256" key="1">
    <source>
        <dbReference type="SAM" id="MobiDB-lite"/>
    </source>
</evidence>
<gene>
    <name evidence="2" type="ordered locus">AS9A_P20045</name>
</gene>
<dbReference type="Proteomes" id="UP000009235">
    <property type="component" value="Plasmid pAS9A-2"/>
</dbReference>
<dbReference type="KEGG" id="asd:AS9A_P20045"/>
<accession>F6ESG8</accession>
<keyword evidence="3" id="KW-1185">Reference proteome</keyword>
<dbReference type="HOGENOM" id="CLU_2379932_0_0_11"/>
<evidence type="ECO:0000313" key="3">
    <source>
        <dbReference type="Proteomes" id="UP000009235"/>
    </source>
</evidence>
<reference evidence="2 3" key="1">
    <citation type="journal article" date="2011" name="J. Bacteriol.">
        <title>Complete genome sequence of Amycolicicoccus subflavus DQS3-9A1T, an actinomycete isolated from crude oil-polluted soil.</title>
        <authorList>
            <person name="Cai M."/>
            <person name="Chen W.M."/>
            <person name="Nie Y."/>
            <person name="Chi C.Q."/>
            <person name="Wang Y.N."/>
            <person name="Tang Y.Q."/>
            <person name="Li G.Y."/>
            <person name="Wu X.L."/>
        </authorList>
    </citation>
    <scope>NUCLEOTIDE SEQUENCE [LARGE SCALE GENOMIC DNA]</scope>
    <source>
        <strain evidence="3">DSM 45089 / DQS3-9A1</strain>
        <plasmid evidence="2 3">pAS9A-2</plasmid>
    </source>
</reference>
<feature type="region of interest" description="Disordered" evidence="1">
    <location>
        <begin position="1"/>
        <end position="37"/>
    </location>
</feature>